<gene>
    <name evidence="1" type="ORF">Tci_896650</name>
</gene>
<dbReference type="EMBL" id="BKCJ011354279">
    <property type="protein sequence ID" value="GFD24681.1"/>
    <property type="molecule type" value="Genomic_DNA"/>
</dbReference>
<proteinExistence type="predicted"/>
<dbReference type="AlphaFoldDB" id="A0A699UT18"/>
<sequence>LSASIYCRALDTITLRELIGPDGRLITKDPALEVPRVAIPKGPRLSMQDLYDRMGEYAPPGYDEEQQDDEE</sequence>
<name>A0A699UT18_TANCI</name>
<feature type="non-terminal residue" evidence="1">
    <location>
        <position position="1"/>
    </location>
</feature>
<evidence type="ECO:0000313" key="1">
    <source>
        <dbReference type="EMBL" id="GFD24681.1"/>
    </source>
</evidence>
<reference evidence="1" key="1">
    <citation type="journal article" date="2019" name="Sci. Rep.">
        <title>Draft genome of Tanacetum cinerariifolium, the natural source of mosquito coil.</title>
        <authorList>
            <person name="Yamashiro T."/>
            <person name="Shiraishi A."/>
            <person name="Satake H."/>
            <person name="Nakayama K."/>
        </authorList>
    </citation>
    <scope>NUCLEOTIDE SEQUENCE</scope>
</reference>
<accession>A0A699UT18</accession>
<organism evidence="1">
    <name type="scientific">Tanacetum cinerariifolium</name>
    <name type="common">Dalmatian daisy</name>
    <name type="synonym">Chrysanthemum cinerariifolium</name>
    <dbReference type="NCBI Taxonomy" id="118510"/>
    <lineage>
        <taxon>Eukaryota</taxon>
        <taxon>Viridiplantae</taxon>
        <taxon>Streptophyta</taxon>
        <taxon>Embryophyta</taxon>
        <taxon>Tracheophyta</taxon>
        <taxon>Spermatophyta</taxon>
        <taxon>Magnoliopsida</taxon>
        <taxon>eudicotyledons</taxon>
        <taxon>Gunneridae</taxon>
        <taxon>Pentapetalae</taxon>
        <taxon>asterids</taxon>
        <taxon>campanulids</taxon>
        <taxon>Asterales</taxon>
        <taxon>Asteraceae</taxon>
        <taxon>Asteroideae</taxon>
        <taxon>Anthemideae</taxon>
        <taxon>Anthemidinae</taxon>
        <taxon>Tanacetum</taxon>
    </lineage>
</organism>
<comment type="caution">
    <text evidence="1">The sequence shown here is derived from an EMBL/GenBank/DDBJ whole genome shotgun (WGS) entry which is preliminary data.</text>
</comment>
<protein>
    <submittedName>
        <fullName evidence="1">Uncharacterized protein</fullName>
    </submittedName>
</protein>